<accession>A0A8T2BEJ2</accession>
<evidence type="ECO:0000259" key="13">
    <source>
        <dbReference type="Pfam" id="PF17917"/>
    </source>
</evidence>
<feature type="compositionally biased region" description="Basic and acidic residues" evidence="10">
    <location>
        <begin position="1226"/>
        <end position="1235"/>
    </location>
</feature>
<dbReference type="GO" id="GO:0003677">
    <property type="term" value="F:DNA binding"/>
    <property type="evidence" value="ECO:0007669"/>
    <property type="project" value="UniProtKB-KW"/>
</dbReference>
<feature type="compositionally biased region" description="Polar residues" evidence="10">
    <location>
        <begin position="930"/>
        <end position="973"/>
    </location>
</feature>
<evidence type="ECO:0000256" key="4">
    <source>
        <dbReference type="ARBA" id="ARBA00022723"/>
    </source>
</evidence>
<evidence type="ECO:0000256" key="1">
    <source>
        <dbReference type="ARBA" id="ARBA00022679"/>
    </source>
</evidence>
<evidence type="ECO:0000256" key="5">
    <source>
        <dbReference type="ARBA" id="ARBA00022759"/>
    </source>
</evidence>
<dbReference type="GO" id="GO:0046872">
    <property type="term" value="F:metal ion binding"/>
    <property type="evidence" value="ECO:0007669"/>
    <property type="project" value="UniProtKB-KW"/>
</dbReference>
<evidence type="ECO:0000313" key="14">
    <source>
        <dbReference type="EMBL" id="KAG7585767.1"/>
    </source>
</evidence>
<keyword evidence="4" id="KW-0479">Metal-binding</keyword>
<dbReference type="CDD" id="cd04476">
    <property type="entry name" value="RPA1_DBD_C"/>
    <property type="match status" value="1"/>
</dbReference>
<feature type="domain" description="Retrotransposon gag" evidence="11">
    <location>
        <begin position="1082"/>
        <end position="1173"/>
    </location>
</feature>
<dbReference type="InterPro" id="IPR005162">
    <property type="entry name" value="Retrotrans_gag_dom"/>
</dbReference>
<evidence type="ECO:0000313" key="15">
    <source>
        <dbReference type="Proteomes" id="UP000694240"/>
    </source>
</evidence>
<feature type="domain" description="Replication factor A C-terminal" evidence="12">
    <location>
        <begin position="204"/>
        <end position="339"/>
    </location>
</feature>
<keyword evidence="3" id="KW-0540">Nuclease</keyword>
<dbReference type="CDD" id="cd09274">
    <property type="entry name" value="RNase_HI_RT_Ty3"/>
    <property type="match status" value="1"/>
</dbReference>
<keyword evidence="7" id="KW-0862">Zinc</keyword>
<keyword evidence="5" id="KW-0255">Endonuclease</keyword>
<reference evidence="14 15" key="1">
    <citation type="submission" date="2020-12" db="EMBL/GenBank/DDBJ databases">
        <title>Concerted genomic and epigenomic changes stabilize Arabidopsis allopolyploids.</title>
        <authorList>
            <person name="Chen Z."/>
        </authorList>
    </citation>
    <scope>NUCLEOTIDE SEQUENCE [LARGE SCALE GENOMIC DNA]</scope>
    <source>
        <strain evidence="14">Allo738</strain>
        <tissue evidence="14">Leaf</tissue>
    </source>
</reference>
<keyword evidence="2" id="KW-0548">Nucleotidyltransferase</keyword>
<name>A0A8T2BEJ2_9BRAS</name>
<keyword evidence="15" id="KW-1185">Reference proteome</keyword>
<evidence type="ECO:0000256" key="8">
    <source>
        <dbReference type="ARBA" id="ARBA00022918"/>
    </source>
</evidence>
<dbReference type="GO" id="GO:0016787">
    <property type="term" value="F:hydrolase activity"/>
    <property type="evidence" value="ECO:0007669"/>
    <property type="project" value="UniProtKB-KW"/>
</dbReference>
<dbReference type="Pfam" id="PF03732">
    <property type="entry name" value="Retrotrans_gag"/>
    <property type="match status" value="2"/>
</dbReference>
<dbReference type="InterPro" id="IPR047192">
    <property type="entry name" value="Euk_RPA1_DBD_C"/>
</dbReference>
<sequence>MGKFRTTKHPYRMSLMNSTIVTPCPSLSDDMYLDLAAFDAFSDEAQCPENVLVDIIGQVVDVGEMKTHDFNNKIMKKLEFELRNTKSDERLAGTFWGRFAETLMAACENSGDKKVICLMRFAKITTFKGVRSISNAFDMSLLLIDPDYPEAFEFVQNLPQDGLALTLQVHVPKEQNVVKKVEHYNRFPRNTIQELLHSPEVGKFKIMCTIFAIDTDFSWYYFSYLKCNKTTYVVPKVEDDVVKKVKQTFFWCGNCRENTTRVVPRYKLILRVMDSTGETKVMLFEKHATQVVCCSAFNLLEGHFDEIQDTTNMPQALKNLVGKTFQFLVSVEKDNISDSNGTGDAPRNHRHRQGIMLSAVQNNNFEIKNGIISMIHGNKFNGLPMEDPLDHLDEFYRLCSLTKINRVSEDGFKIRVFPFSFGDKAHVWERTLPQGSITSWDECKKAFLIKFFCNARTARLRNEISGFAQKNGESFCEAWERFKSYTNQTTRGTTDSDEKHKKGIKALDEKLDRLLLGQQKQVHFLVDDEQFQVQDGEENQLEEISYINNQGGYEGYNNFKTNNPNLSYRSTNVANPQDQVYPSQQQQSHNKPFVPYNQGAFVSLMPLSVAKRLGSTQYKSCNISLILADRKGKIDLNLGKDLEAYYRRVLSKCEETNLVLNWEKCHFMAIEGIMLGHKISDKGIEVDKTKIEVMVQLQPPKSVKDFDFDEECLKAFQLIKEALISAPIVQAPNWDYPFEIMYDASDYAVGAVLGQKIDKKLHVIYYASRTMDDAQVKYAITEKELLAVVFAFKMFRSYLVGSKVIVYTDHLTLRHIYAKKDTKPRLLRWILLLQEFDMEIVDKKETMADQQALSNAITLLTQTTTDLTNQMGTLASTNTTFGERLNSIEQTLTSVQTTQTNLSNAQNTISSRLDILSSARTTFPRRLFQTPAQNRAGSTQTPPTSRPASTSNQTTVGDGSNPTGDENPQNQGNPAIDEGLLMEEPDVILSDDFVKVRQELDELKSKFHQATSSAPEIDRVIEETRRTPFTSRILNLRIKDSRKVKLPTYDGKGDPKNHLAAFQIAAGRIDLEPDEEDAGYCKLFSENLSGSALLWFTQLEPESIDSFKELSSAFLKQYSMFMEKATSDADLWNLTQGQNEPLRKYIAKFKEVIAKIPGVSHAAALSALRNGLWHESRFREEIIVNRPSTIQDALFRATNWMEAEEEKLSLAKKHRPAKLVVGNPTKKFEPKDQKRFGVNPATNAVGKPSPNKGRYNSPNTWVRDKSAYCDIHRVNGHSTKDCSVLKKHLTELWAAGELANFNIEESIKRHKKSATIQTAVGFQSNEQTPSISFDNSDTQGLTGPHDDALVITLDVANFEVTRCLIDTGSSVDLIFLSTLQRMGISKADIIGPPTPLVAFTSDTSMSLGNIKLPVLAAGLVVNQFAGDYEAKVPLMEAYLSAVKKLAGKFKEFELVRIPRGENTSADALAALASTSDPELKRVIPVECISSRSISVEEKENDNTSEAEYIETPKPSSGNENSSLVITRSRIKSQDDGLTPPLELPKRKSRRKLKDPEVPTKEPSPTEQSLPSDVEVRETIEDPDIPSEPEPRKFILKDNTSANDWGADWRVPIKNFILNGELPSNKWQARKLKIISAKYCIIKESLYKRGISDPYLLCIFGPEVEIVTSEVHEGLCGSHSSGRAMAFKIKRYSTPRYPQGNGQAEASNKTILSNLKKRLNARKSGWYDELQPVLWAYRTIPRRATGETPFSLVYGMEAVVPAELYVPGLRRSEAPLNEESNSKLLEDVLDTIDERRDQSLIRLQNYQQLTARYYNSKLKNRPLNVGDFVLRRVFDNTKEEGAGKLGINREGPYQITEKIRNGVYRLQDLNGNPVQRPWNIINLK</sequence>
<proteinExistence type="predicted"/>
<dbReference type="Pfam" id="PF17917">
    <property type="entry name" value="RT_RNaseH"/>
    <property type="match status" value="1"/>
</dbReference>
<dbReference type="GO" id="GO:0004519">
    <property type="term" value="F:endonuclease activity"/>
    <property type="evidence" value="ECO:0007669"/>
    <property type="project" value="UniProtKB-KW"/>
</dbReference>
<feature type="region of interest" description="Disordered" evidence="10">
    <location>
        <begin position="1223"/>
        <end position="1259"/>
    </location>
</feature>
<dbReference type="EMBL" id="JAEFBK010000007">
    <property type="protein sequence ID" value="KAG7585767.1"/>
    <property type="molecule type" value="Genomic_DNA"/>
</dbReference>
<dbReference type="InterPro" id="IPR013955">
    <property type="entry name" value="Rep_factor-A_C"/>
</dbReference>
<feature type="compositionally biased region" description="Polar residues" evidence="10">
    <location>
        <begin position="1513"/>
        <end position="1525"/>
    </location>
</feature>
<dbReference type="FunFam" id="3.10.20.370:FF:000001">
    <property type="entry name" value="Retrovirus-related Pol polyprotein from transposon 17.6-like protein"/>
    <property type="match status" value="1"/>
</dbReference>
<feature type="region of interest" description="Disordered" evidence="10">
    <location>
        <begin position="928"/>
        <end position="977"/>
    </location>
</feature>
<dbReference type="PANTHER" id="PTHR48475:SF2">
    <property type="entry name" value="RIBONUCLEASE H"/>
    <property type="match status" value="1"/>
</dbReference>
<keyword evidence="6" id="KW-0378">Hydrolase</keyword>
<dbReference type="Proteomes" id="UP000694240">
    <property type="component" value="Chromosome 7"/>
</dbReference>
<evidence type="ECO:0000256" key="2">
    <source>
        <dbReference type="ARBA" id="ARBA00022695"/>
    </source>
</evidence>
<protein>
    <submittedName>
        <fullName evidence="14">Ribonuclease H-like superfamily</fullName>
    </submittedName>
</protein>
<organism evidence="14 15">
    <name type="scientific">Arabidopsis thaliana x Arabidopsis arenosa</name>
    <dbReference type="NCBI Taxonomy" id="1240361"/>
    <lineage>
        <taxon>Eukaryota</taxon>
        <taxon>Viridiplantae</taxon>
        <taxon>Streptophyta</taxon>
        <taxon>Embryophyta</taxon>
        <taxon>Tracheophyta</taxon>
        <taxon>Spermatophyta</taxon>
        <taxon>Magnoliopsida</taxon>
        <taxon>eudicotyledons</taxon>
        <taxon>Gunneridae</taxon>
        <taxon>Pentapetalae</taxon>
        <taxon>rosids</taxon>
        <taxon>malvids</taxon>
        <taxon>Brassicales</taxon>
        <taxon>Brassicaceae</taxon>
        <taxon>Camelineae</taxon>
        <taxon>Arabidopsis</taxon>
    </lineage>
</organism>
<feature type="domain" description="Retrotransposon gag" evidence="11">
    <location>
        <begin position="416"/>
        <end position="507"/>
    </location>
</feature>
<evidence type="ECO:0000256" key="9">
    <source>
        <dbReference type="ARBA" id="ARBA00023125"/>
    </source>
</evidence>
<evidence type="ECO:0000256" key="7">
    <source>
        <dbReference type="ARBA" id="ARBA00022833"/>
    </source>
</evidence>
<dbReference type="InterPro" id="IPR041373">
    <property type="entry name" value="RT_RNaseH"/>
</dbReference>
<gene>
    <name evidence="14" type="ORF">ISN45_Aa02g011140</name>
</gene>
<dbReference type="GO" id="GO:0003964">
    <property type="term" value="F:RNA-directed DNA polymerase activity"/>
    <property type="evidence" value="ECO:0007669"/>
    <property type="project" value="UniProtKB-KW"/>
</dbReference>
<dbReference type="CDD" id="cd00303">
    <property type="entry name" value="retropepsin_like"/>
    <property type="match status" value="1"/>
</dbReference>
<evidence type="ECO:0000256" key="3">
    <source>
        <dbReference type="ARBA" id="ARBA00022722"/>
    </source>
</evidence>
<keyword evidence="9" id="KW-0238">DNA-binding</keyword>
<evidence type="ECO:0000259" key="11">
    <source>
        <dbReference type="Pfam" id="PF03732"/>
    </source>
</evidence>
<evidence type="ECO:0000256" key="6">
    <source>
        <dbReference type="ARBA" id="ARBA00022801"/>
    </source>
</evidence>
<dbReference type="CDD" id="cd04481">
    <property type="entry name" value="RPA1_DBD_B_like"/>
    <property type="match status" value="1"/>
</dbReference>
<dbReference type="Pfam" id="PF08646">
    <property type="entry name" value="Rep_fac-A_C"/>
    <property type="match status" value="1"/>
</dbReference>
<comment type="caution">
    <text evidence="14">The sequence shown here is derived from an EMBL/GenBank/DDBJ whole genome shotgun (WGS) entry which is preliminary data.</text>
</comment>
<evidence type="ECO:0000259" key="12">
    <source>
        <dbReference type="Pfam" id="PF08646"/>
    </source>
</evidence>
<evidence type="ECO:0000256" key="10">
    <source>
        <dbReference type="SAM" id="MobiDB-lite"/>
    </source>
</evidence>
<feature type="domain" description="Reverse transcriptase RNase H-like" evidence="13">
    <location>
        <begin position="735"/>
        <end position="836"/>
    </location>
</feature>
<keyword evidence="1" id="KW-0808">Transferase</keyword>
<feature type="region of interest" description="Disordered" evidence="10">
    <location>
        <begin position="1494"/>
        <end position="1591"/>
    </location>
</feature>
<dbReference type="PANTHER" id="PTHR48475">
    <property type="entry name" value="RIBONUCLEASE H"/>
    <property type="match status" value="1"/>
</dbReference>
<keyword evidence="8" id="KW-0695">RNA-directed DNA polymerase</keyword>